<feature type="compositionally biased region" description="Basic and acidic residues" evidence="1">
    <location>
        <begin position="368"/>
        <end position="379"/>
    </location>
</feature>
<evidence type="ECO:0000256" key="1">
    <source>
        <dbReference type="SAM" id="MobiDB-lite"/>
    </source>
</evidence>
<evidence type="ECO:0000313" key="2">
    <source>
        <dbReference type="EMBL" id="KNC75423.1"/>
    </source>
</evidence>
<feature type="compositionally biased region" description="Basic and acidic residues" evidence="1">
    <location>
        <begin position="134"/>
        <end position="145"/>
    </location>
</feature>
<keyword evidence="3" id="KW-1185">Reference proteome</keyword>
<dbReference type="GeneID" id="25912555"/>
<feature type="non-terminal residue" evidence="2">
    <location>
        <position position="1"/>
    </location>
</feature>
<feature type="compositionally biased region" description="Basic and acidic residues" evidence="1">
    <location>
        <begin position="535"/>
        <end position="550"/>
    </location>
</feature>
<accession>A0A0L0FH94</accession>
<feature type="compositionally biased region" description="Polar residues" evidence="1">
    <location>
        <begin position="346"/>
        <end position="355"/>
    </location>
</feature>
<proteinExistence type="predicted"/>
<feature type="region of interest" description="Disordered" evidence="1">
    <location>
        <begin position="217"/>
        <end position="955"/>
    </location>
</feature>
<dbReference type="AlphaFoldDB" id="A0A0L0FH94"/>
<feature type="compositionally biased region" description="Basic and acidic residues" evidence="1">
    <location>
        <begin position="405"/>
        <end position="441"/>
    </location>
</feature>
<name>A0A0L0FH94_9EUKA</name>
<feature type="compositionally biased region" description="Polar residues" evidence="1">
    <location>
        <begin position="293"/>
        <end position="302"/>
    </location>
</feature>
<feature type="compositionally biased region" description="Low complexity" evidence="1">
    <location>
        <begin position="764"/>
        <end position="799"/>
    </location>
</feature>
<feature type="compositionally biased region" description="Polar residues" evidence="1">
    <location>
        <begin position="943"/>
        <end position="955"/>
    </location>
</feature>
<feature type="compositionally biased region" description="Polar residues" evidence="1">
    <location>
        <begin position="221"/>
        <end position="233"/>
    </location>
</feature>
<evidence type="ECO:0000313" key="3">
    <source>
        <dbReference type="Proteomes" id="UP000054560"/>
    </source>
</evidence>
<feature type="compositionally biased region" description="Basic and acidic residues" evidence="1">
    <location>
        <begin position="265"/>
        <end position="274"/>
    </location>
</feature>
<gene>
    <name evidence="2" type="ORF">SARC_12051</name>
</gene>
<feature type="region of interest" description="Disordered" evidence="1">
    <location>
        <begin position="1"/>
        <end position="173"/>
    </location>
</feature>
<feature type="compositionally biased region" description="Polar residues" evidence="1">
    <location>
        <begin position="310"/>
        <end position="321"/>
    </location>
</feature>
<feature type="compositionally biased region" description="Basic and acidic residues" evidence="1">
    <location>
        <begin position="73"/>
        <end position="83"/>
    </location>
</feature>
<protein>
    <submittedName>
        <fullName evidence="2">Uncharacterized protein</fullName>
    </submittedName>
</protein>
<feature type="compositionally biased region" description="Basic and acidic residues" evidence="1">
    <location>
        <begin position="159"/>
        <end position="173"/>
    </location>
</feature>
<feature type="compositionally biased region" description="Basic and acidic residues" evidence="1">
    <location>
        <begin position="580"/>
        <end position="595"/>
    </location>
</feature>
<sequence>RPVIGPNPALFRTKKHSNTTRAHADTLGHSQASERGSDKENRAYTDAGVSKFESNVSYLDDMSKKRSGNKPGRGSEGKLRDGVWDSSNNRHGHKPNKIGELPTKRQKAPRLPTRLDTGTEESVKDVFAFTEPNEPNKRIQKEKWIKPQSKKIPQVRSSMDQRQRIKQTKEREKQAYIEQGADALKRIREQRGKKVLGVAARRQMQADEEIRAAKQIKKDNYQSSILEYNQKSKTQAKTRREHVNNFNSSVKSAKTKRGAPLLTSSKREKNRAATDSDGASSDDDFDSDRRSSTGYASGAPSSETRDRSRSVSGEGNRSDNQPARRRNSLRSADSPTSESETKSKKNGTTACSTGTMRDIFNHRQNPSRRGEHARKEPSSKSRTRTSGCALDNSDDASDAGGEILELPKDSGRGNIERGMDSPSREKRNASDKKEPGEKYEDADGVFDPMDPGGGSSSIEQIGELKPHKKRPRKDFPGSGEVTSEVSLDDTKHDNDKEGVNDENGDGDVREVVVQPKSGKNKVQKFPDLSDSASAMDRDGVAGEKEVDIQVKSRKKKSQKKLPAMPDSPLVASGMASDVEVDGKNVKDDHESSDANEKEEDVQVKSWRRKAQKRLPDMPENELIASKEASDIEGDCGKNTDEYVGSDAEEKEDVLQPKERKRKAQKWLPEMPENELIASKEASDIVGDCGKNTDEHVDSDAEDKEDVIQPKERKRKAQKWLPEMPGSETKLNESADDVSNQEKTTTTRSTRAVRRSTTETIPETPGSGPLSSSKLSGRLSPSGGSVGTRSSGRRGSTTTSMPTKTIDFKSGVLSRIRSRRNVETSDPEEEKPKGMTSRARKRTGLKFTGSGAVSVAGTDVVEATNDTPVVDEDPGPRKRLKRVSGKMTTLPESLDAPAENDEDNALLKIPKKKQRNGNKTAKPISGELSDLGDMDSDEDKPIWNKSTNSKPQAGGK</sequence>
<feature type="non-terminal residue" evidence="2">
    <location>
        <position position="955"/>
    </location>
</feature>
<reference evidence="2 3" key="1">
    <citation type="submission" date="2011-02" db="EMBL/GenBank/DDBJ databases">
        <title>The Genome Sequence of Sphaeroforma arctica JP610.</title>
        <authorList>
            <consortium name="The Broad Institute Genome Sequencing Platform"/>
            <person name="Russ C."/>
            <person name="Cuomo C."/>
            <person name="Young S.K."/>
            <person name="Zeng Q."/>
            <person name="Gargeya S."/>
            <person name="Alvarado L."/>
            <person name="Berlin A."/>
            <person name="Chapman S.B."/>
            <person name="Chen Z."/>
            <person name="Freedman E."/>
            <person name="Gellesch M."/>
            <person name="Goldberg J."/>
            <person name="Griggs A."/>
            <person name="Gujja S."/>
            <person name="Heilman E."/>
            <person name="Heiman D."/>
            <person name="Howarth C."/>
            <person name="Mehta T."/>
            <person name="Neiman D."/>
            <person name="Pearson M."/>
            <person name="Roberts A."/>
            <person name="Saif S."/>
            <person name="Shea T."/>
            <person name="Shenoy N."/>
            <person name="Sisk P."/>
            <person name="Stolte C."/>
            <person name="Sykes S."/>
            <person name="White J."/>
            <person name="Yandava C."/>
            <person name="Burger G."/>
            <person name="Gray M.W."/>
            <person name="Holland P.W.H."/>
            <person name="King N."/>
            <person name="Lang F.B.F."/>
            <person name="Roger A.J."/>
            <person name="Ruiz-Trillo I."/>
            <person name="Haas B."/>
            <person name="Nusbaum C."/>
            <person name="Birren B."/>
        </authorList>
    </citation>
    <scope>NUCLEOTIDE SEQUENCE [LARGE SCALE GENOMIC DNA]</scope>
    <source>
        <strain evidence="2 3">JP610</strain>
    </source>
</reference>
<organism evidence="2 3">
    <name type="scientific">Sphaeroforma arctica JP610</name>
    <dbReference type="NCBI Taxonomy" id="667725"/>
    <lineage>
        <taxon>Eukaryota</taxon>
        <taxon>Ichthyosporea</taxon>
        <taxon>Ichthyophonida</taxon>
        <taxon>Sphaeroforma</taxon>
    </lineage>
</organism>
<dbReference type="Proteomes" id="UP000054560">
    <property type="component" value="Unassembled WGS sequence"/>
</dbReference>
<dbReference type="EMBL" id="KQ243633">
    <property type="protein sequence ID" value="KNC75423.1"/>
    <property type="molecule type" value="Genomic_DNA"/>
</dbReference>
<feature type="compositionally biased region" description="Basic and acidic residues" evidence="1">
    <location>
        <begin position="488"/>
        <end position="499"/>
    </location>
</feature>
<dbReference type="RefSeq" id="XP_014149325.1">
    <property type="nucleotide sequence ID" value="XM_014293850.1"/>
</dbReference>